<proteinExistence type="predicted"/>
<dbReference type="AlphaFoldDB" id="A0A0A8YNP9"/>
<reference evidence="1" key="2">
    <citation type="journal article" date="2015" name="Data Brief">
        <title>Shoot transcriptome of the giant reed, Arundo donax.</title>
        <authorList>
            <person name="Barrero R.A."/>
            <person name="Guerrero F.D."/>
            <person name="Moolhuijzen P."/>
            <person name="Goolsby J.A."/>
            <person name="Tidwell J."/>
            <person name="Bellgard S.E."/>
            <person name="Bellgard M.I."/>
        </authorList>
    </citation>
    <scope>NUCLEOTIDE SEQUENCE</scope>
    <source>
        <tissue evidence="1">Shoot tissue taken approximately 20 cm above the soil surface</tissue>
    </source>
</reference>
<organism evidence="1">
    <name type="scientific">Arundo donax</name>
    <name type="common">Giant reed</name>
    <name type="synonym">Donax arundinaceus</name>
    <dbReference type="NCBI Taxonomy" id="35708"/>
    <lineage>
        <taxon>Eukaryota</taxon>
        <taxon>Viridiplantae</taxon>
        <taxon>Streptophyta</taxon>
        <taxon>Embryophyta</taxon>
        <taxon>Tracheophyta</taxon>
        <taxon>Spermatophyta</taxon>
        <taxon>Magnoliopsida</taxon>
        <taxon>Liliopsida</taxon>
        <taxon>Poales</taxon>
        <taxon>Poaceae</taxon>
        <taxon>PACMAD clade</taxon>
        <taxon>Arundinoideae</taxon>
        <taxon>Arundineae</taxon>
        <taxon>Arundo</taxon>
    </lineage>
</organism>
<name>A0A0A8YNP9_ARUDO</name>
<reference evidence="1" key="1">
    <citation type="submission" date="2014-09" db="EMBL/GenBank/DDBJ databases">
        <authorList>
            <person name="Magalhaes I.L.F."/>
            <person name="Oliveira U."/>
            <person name="Santos F.R."/>
            <person name="Vidigal T.H.D.A."/>
            <person name="Brescovit A.D."/>
            <person name="Santos A.J."/>
        </authorList>
    </citation>
    <scope>NUCLEOTIDE SEQUENCE</scope>
    <source>
        <tissue evidence="1">Shoot tissue taken approximately 20 cm above the soil surface</tissue>
    </source>
</reference>
<dbReference type="EMBL" id="GBRH01273538">
    <property type="protein sequence ID" value="JAD24357.1"/>
    <property type="molecule type" value="Transcribed_RNA"/>
</dbReference>
<accession>A0A0A8YNP9</accession>
<evidence type="ECO:0000313" key="1">
    <source>
        <dbReference type="EMBL" id="JAD24357.1"/>
    </source>
</evidence>
<protein>
    <submittedName>
        <fullName evidence="1">Uncharacterized protein</fullName>
    </submittedName>
</protein>
<sequence length="45" mass="4858">MPFVVSPPSWDLPSTAMPAVTSTRYDAARQRSCSPTLPSGMFLLS</sequence>